<dbReference type="InParanoid" id="A3GGF1"/>
<feature type="region of interest" description="Disordered" evidence="4">
    <location>
        <begin position="504"/>
        <end position="568"/>
    </location>
</feature>
<dbReference type="GO" id="GO:0000447">
    <property type="term" value="P:endonucleolytic cleavage in ITS1 to separate SSU-rRNA from 5.8S rRNA and LSU-rRNA from tricistronic rRNA transcript (SSU-rRNA, 5.8S rRNA, LSU-rRNA)"/>
    <property type="evidence" value="ECO:0007669"/>
    <property type="project" value="EnsemblFungi"/>
</dbReference>
<evidence type="ECO:0000256" key="2">
    <source>
        <dbReference type="ARBA" id="ARBA00010979"/>
    </source>
</evidence>
<dbReference type="GO" id="GO:0032040">
    <property type="term" value="C:small-subunit processome"/>
    <property type="evidence" value="ECO:0007669"/>
    <property type="project" value="EnsemblFungi"/>
</dbReference>
<keyword evidence="5" id="KW-0812">Transmembrane</keyword>
<evidence type="ECO:0000313" key="8">
    <source>
        <dbReference type="Proteomes" id="UP000002258"/>
    </source>
</evidence>
<dbReference type="InterPro" id="IPR018972">
    <property type="entry name" value="Sas10_C_dom"/>
</dbReference>
<keyword evidence="5" id="KW-0472">Membrane</keyword>
<dbReference type="Proteomes" id="UP000002258">
    <property type="component" value="Chromosome 1"/>
</dbReference>
<accession>A3GGF1</accession>
<feature type="transmembrane region" description="Helical" evidence="5">
    <location>
        <begin position="223"/>
        <end position="241"/>
    </location>
</feature>
<feature type="compositionally biased region" description="Acidic residues" evidence="4">
    <location>
        <begin position="294"/>
        <end position="322"/>
    </location>
</feature>
<reference evidence="7 8" key="1">
    <citation type="journal article" date="2007" name="Nat. Biotechnol.">
        <title>Genome sequence of the lignocellulose-bioconverting and xylose-fermenting yeast Pichia stipitis.</title>
        <authorList>
            <person name="Jeffries T.W."/>
            <person name="Grigoriev I.V."/>
            <person name="Grimwood J."/>
            <person name="Laplaza J.M."/>
            <person name="Aerts A."/>
            <person name="Salamov A."/>
            <person name="Schmutz J."/>
            <person name="Lindquist E."/>
            <person name="Dehal P."/>
            <person name="Shapiro H."/>
            <person name="Jin Y.S."/>
            <person name="Passoth V."/>
            <person name="Richardson P.M."/>
        </authorList>
    </citation>
    <scope>NUCLEOTIDE SEQUENCE [LARGE SCALE GENOMIC DNA]</scope>
    <source>
        <strain evidence="8">ATCC 58785 / CBS 6054 / NBRC 10063 / NRRL Y-11545</strain>
    </source>
</reference>
<dbReference type="GeneID" id="4851350"/>
<dbReference type="HOGENOM" id="CLU_019106_1_0_1"/>
<keyword evidence="8" id="KW-1185">Reference proteome</keyword>
<dbReference type="EMBL" id="AAVQ01000001">
    <property type="protein sequence ID" value="EAZ63510.2"/>
    <property type="molecule type" value="Genomic_DNA"/>
</dbReference>
<gene>
    <name evidence="7" type="primary">SAS10</name>
    <name evidence="7" type="ORF">PICST_38780</name>
</gene>
<feature type="compositionally biased region" description="Basic and acidic residues" evidence="4">
    <location>
        <begin position="459"/>
        <end position="486"/>
    </location>
</feature>
<dbReference type="PANTHER" id="PTHR13237">
    <property type="entry name" value="SOMETHING ABOUT SILENCING PROTEIN 10-RELATED"/>
    <property type="match status" value="1"/>
</dbReference>
<dbReference type="GO" id="GO:0042802">
    <property type="term" value="F:identical protein binding"/>
    <property type="evidence" value="ECO:0007669"/>
    <property type="project" value="EnsemblFungi"/>
</dbReference>
<feature type="domain" description="Sas10 C-terminal" evidence="6">
    <location>
        <begin position="493"/>
        <end position="567"/>
    </location>
</feature>
<evidence type="ECO:0000256" key="1">
    <source>
        <dbReference type="ARBA" id="ARBA00004123"/>
    </source>
</evidence>
<dbReference type="AlphaFoldDB" id="A3GGF1"/>
<feature type="region of interest" description="Disordered" evidence="4">
    <location>
        <begin position="294"/>
        <end position="333"/>
    </location>
</feature>
<dbReference type="PANTHER" id="PTHR13237:SF8">
    <property type="entry name" value="SOMETHING ABOUT SILENCING PROTEIN 10"/>
    <property type="match status" value="1"/>
</dbReference>
<dbReference type="OrthoDB" id="1924577at2759"/>
<keyword evidence="5" id="KW-1133">Transmembrane helix</keyword>
<dbReference type="OMA" id="KSMKPVW"/>
<dbReference type="KEGG" id="pic:PICST_38780"/>
<comment type="caution">
    <text evidence="7">The sequence shown here is derived from an EMBL/GenBank/DDBJ whole genome shotgun (WGS) entry which is preliminary data.</text>
</comment>
<protein>
    <submittedName>
        <fullName evidence="7">Disrupter of silencing SAS10 part of small (Ribosomal) subunit (SSU) processosome (Contains U3 snoRNA) Something About Silencing 10</fullName>
    </submittedName>
</protein>
<feature type="compositionally biased region" description="Acidic residues" evidence="4">
    <location>
        <begin position="47"/>
        <end position="70"/>
    </location>
</feature>
<evidence type="ECO:0000256" key="4">
    <source>
        <dbReference type="SAM" id="MobiDB-lite"/>
    </source>
</evidence>
<keyword evidence="3" id="KW-0539">Nucleus</keyword>
<evidence type="ECO:0000259" key="6">
    <source>
        <dbReference type="Pfam" id="PF09368"/>
    </source>
</evidence>
<dbReference type="FunCoup" id="A3GGF1">
    <property type="interactions" value="415"/>
</dbReference>
<evidence type="ECO:0000256" key="5">
    <source>
        <dbReference type="SAM" id="Phobius"/>
    </source>
</evidence>
<dbReference type="STRING" id="322104.A3GGF1"/>
<feature type="compositionally biased region" description="Acidic residues" evidence="4">
    <location>
        <begin position="78"/>
        <end position="92"/>
    </location>
</feature>
<sequence length="568" mass="65021">MARNRRQNQRSRPSEEVDLDEVDTFDANQEKILLESAGEYAPRGRDEFDDDISEEEVLGNVSDDSDDDKEDSGKDSDEIGSEEDDEDEEDYEERGWGGKKNYYGGDEASDDEDAKQMTEEAMKQQKKYLTELAMDDFVDEDMMEDWKKSEEQEQAHATGATRLIINEGAVDHLDEEDRLKLLHQSFPEFVPLVKELHMLKPRLAGLHSLMESSKGNQLIEVKCVALAAYLAAITSYFAIFVDNLKSGGAFTSMKENSVMETILSSREVWRQANELPEDAEAEIVNVEEYEDDVNEIDIDEVSEEEDSDEEDSDDNENEEFVDAQEHPDELDIDISSKRTIKRVVKKTIGDFTEAATPEDVDAEEKQRRKRTLRFYTSKIDQAAAKNNERYSGDADLPYRERLFERQQRLIEEARKKGLGQDKNSLGADLDDNDFNSDDERLANEINDGEDDAYYQALKEGKQNKKDSRRRAHEEAVKAAKEGKLAEVQESMGEDGKRAINYQILKNKGLTPHRKKEYRNSRVKKRKQYEKAQKKLKSVRQVYDASNRGPYGGEKTGIKKGLSRSVKLV</sequence>
<comment type="subcellular location">
    <subcellularLocation>
        <location evidence="1">Nucleus</location>
    </subcellularLocation>
</comment>
<feature type="compositionally biased region" description="Basic residues" evidence="4">
    <location>
        <begin position="510"/>
        <end position="537"/>
    </location>
</feature>
<evidence type="ECO:0000256" key="3">
    <source>
        <dbReference type="ARBA" id="ARBA00023242"/>
    </source>
</evidence>
<dbReference type="Pfam" id="PF09368">
    <property type="entry name" value="Sas10"/>
    <property type="match status" value="1"/>
</dbReference>
<proteinExistence type="inferred from homology"/>
<feature type="region of interest" description="Disordered" evidence="4">
    <location>
        <begin position="413"/>
        <end position="435"/>
    </location>
</feature>
<evidence type="ECO:0000313" key="7">
    <source>
        <dbReference type="EMBL" id="EAZ63510.2"/>
    </source>
</evidence>
<feature type="region of interest" description="Disordered" evidence="4">
    <location>
        <begin position="1"/>
        <end position="122"/>
    </location>
</feature>
<dbReference type="RefSeq" id="XP_001387533.2">
    <property type="nucleotide sequence ID" value="XM_001387496.1"/>
</dbReference>
<dbReference type="eggNOG" id="KOG3118">
    <property type="taxonomic scope" value="Eukaryota"/>
</dbReference>
<dbReference type="GO" id="GO:0000472">
    <property type="term" value="P:endonucleolytic cleavage to generate mature 5'-end of SSU-rRNA from (SSU-rRNA, 5.8S rRNA, LSU-rRNA)"/>
    <property type="evidence" value="ECO:0007669"/>
    <property type="project" value="EnsemblFungi"/>
</dbReference>
<dbReference type="GO" id="GO:0000480">
    <property type="term" value="P:endonucleolytic cleavage in 5'-ETS of tricistronic rRNA transcript (SSU-rRNA, 5.8S rRNA, LSU-rRNA)"/>
    <property type="evidence" value="ECO:0007669"/>
    <property type="project" value="EnsemblFungi"/>
</dbReference>
<organism evidence="7 8">
    <name type="scientific">Scheffersomyces stipitis (strain ATCC 58785 / CBS 6054 / NBRC 10063 / NRRL Y-11545)</name>
    <name type="common">Yeast</name>
    <name type="synonym">Pichia stipitis</name>
    <dbReference type="NCBI Taxonomy" id="322104"/>
    <lineage>
        <taxon>Eukaryota</taxon>
        <taxon>Fungi</taxon>
        <taxon>Dikarya</taxon>
        <taxon>Ascomycota</taxon>
        <taxon>Saccharomycotina</taxon>
        <taxon>Pichiomycetes</taxon>
        <taxon>Debaryomycetaceae</taxon>
        <taxon>Scheffersomyces</taxon>
    </lineage>
</organism>
<feature type="region of interest" description="Disordered" evidence="4">
    <location>
        <begin position="459"/>
        <end position="492"/>
    </location>
</feature>
<name>A3GGF1_PICST</name>
<comment type="similarity">
    <text evidence="2">Belongs to the SAS10 family.</text>
</comment>